<dbReference type="EMBL" id="AP014968">
    <property type="protein sequence ID" value="BAT17312.1"/>
    <property type="molecule type" value="Genomic_DNA"/>
</dbReference>
<reference evidence="1 2" key="3">
    <citation type="journal article" date="2013" name="Rice">
        <title>Improvement of the Oryza sativa Nipponbare reference genome using next generation sequence and optical map data.</title>
        <authorList>
            <person name="Kawahara Y."/>
            <person name="de la Bastide M."/>
            <person name="Hamilton J.P."/>
            <person name="Kanamori H."/>
            <person name="McCombie W.R."/>
            <person name="Ouyang S."/>
            <person name="Schwartz D.C."/>
            <person name="Tanaka T."/>
            <person name="Wu J."/>
            <person name="Zhou S."/>
            <person name="Childs K.L."/>
            <person name="Davidson R.M."/>
            <person name="Lin H."/>
            <person name="Quesada-Ocampo L."/>
            <person name="Vaillancourt B."/>
            <person name="Sakai H."/>
            <person name="Lee S.S."/>
            <person name="Kim J."/>
            <person name="Numa H."/>
            <person name="Itoh T."/>
            <person name="Buell C.R."/>
            <person name="Matsumoto T."/>
        </authorList>
    </citation>
    <scope>NUCLEOTIDE SEQUENCE [LARGE SCALE GENOMIC DNA]</scope>
    <source>
        <strain evidence="2">cv. Nipponbare</strain>
    </source>
</reference>
<dbReference type="Proteomes" id="UP000059680">
    <property type="component" value="Chromosome 12"/>
</dbReference>
<sequence length="140" mass="15685">MYGQYGSVDSLESTALKQPMDQYTGCYLVHLSNKEAKIEFGEAATAKVLRLPESSSSLTAAMTSSQAYMDQCVIVDILAPALVETQAIRLYPPMPIDLPKMERRDRKKRDGKMTLTYSGHCFFYTSRSTVPETGSNRLRM</sequence>
<protein>
    <submittedName>
        <fullName evidence="1">Os12g0508800 protein</fullName>
    </submittedName>
</protein>
<dbReference type="PaxDb" id="39947-A0A0P0YB76"/>
<evidence type="ECO:0000313" key="2">
    <source>
        <dbReference type="Proteomes" id="UP000059680"/>
    </source>
</evidence>
<dbReference type="InParanoid" id="A0A0P0YB76"/>
<dbReference type="AlphaFoldDB" id="A0A0P0YB76"/>
<organism evidence="1 2">
    <name type="scientific">Oryza sativa subsp. japonica</name>
    <name type="common">Rice</name>
    <dbReference type="NCBI Taxonomy" id="39947"/>
    <lineage>
        <taxon>Eukaryota</taxon>
        <taxon>Viridiplantae</taxon>
        <taxon>Streptophyta</taxon>
        <taxon>Embryophyta</taxon>
        <taxon>Tracheophyta</taxon>
        <taxon>Spermatophyta</taxon>
        <taxon>Magnoliopsida</taxon>
        <taxon>Liliopsida</taxon>
        <taxon>Poales</taxon>
        <taxon>Poaceae</taxon>
        <taxon>BOP clade</taxon>
        <taxon>Oryzoideae</taxon>
        <taxon>Oryzeae</taxon>
        <taxon>Oryzinae</taxon>
        <taxon>Oryza</taxon>
        <taxon>Oryza sativa</taxon>
    </lineage>
</organism>
<evidence type="ECO:0000313" key="1">
    <source>
        <dbReference type="EMBL" id="BAT17312.1"/>
    </source>
</evidence>
<proteinExistence type="predicted"/>
<keyword evidence="2" id="KW-1185">Reference proteome</keyword>
<name>A0A0P0YB76_ORYSJ</name>
<reference evidence="2" key="1">
    <citation type="journal article" date="2005" name="Nature">
        <title>The map-based sequence of the rice genome.</title>
        <authorList>
            <consortium name="International rice genome sequencing project (IRGSP)"/>
            <person name="Matsumoto T."/>
            <person name="Wu J."/>
            <person name="Kanamori H."/>
            <person name="Katayose Y."/>
            <person name="Fujisawa M."/>
            <person name="Namiki N."/>
            <person name="Mizuno H."/>
            <person name="Yamamoto K."/>
            <person name="Antonio B.A."/>
            <person name="Baba T."/>
            <person name="Sakata K."/>
            <person name="Nagamura Y."/>
            <person name="Aoki H."/>
            <person name="Arikawa K."/>
            <person name="Arita K."/>
            <person name="Bito T."/>
            <person name="Chiden Y."/>
            <person name="Fujitsuka N."/>
            <person name="Fukunaka R."/>
            <person name="Hamada M."/>
            <person name="Harada C."/>
            <person name="Hayashi A."/>
            <person name="Hijishita S."/>
            <person name="Honda M."/>
            <person name="Hosokawa S."/>
            <person name="Ichikawa Y."/>
            <person name="Idonuma A."/>
            <person name="Iijima M."/>
            <person name="Ikeda M."/>
            <person name="Ikeno M."/>
            <person name="Ito K."/>
            <person name="Ito S."/>
            <person name="Ito T."/>
            <person name="Ito Y."/>
            <person name="Ito Y."/>
            <person name="Iwabuchi A."/>
            <person name="Kamiya K."/>
            <person name="Karasawa W."/>
            <person name="Kurita K."/>
            <person name="Katagiri S."/>
            <person name="Kikuta A."/>
            <person name="Kobayashi H."/>
            <person name="Kobayashi N."/>
            <person name="Machita K."/>
            <person name="Maehara T."/>
            <person name="Masukawa M."/>
            <person name="Mizubayashi T."/>
            <person name="Mukai Y."/>
            <person name="Nagasaki H."/>
            <person name="Nagata Y."/>
            <person name="Naito S."/>
            <person name="Nakashima M."/>
            <person name="Nakama Y."/>
            <person name="Nakamichi Y."/>
            <person name="Nakamura M."/>
            <person name="Meguro A."/>
            <person name="Negishi M."/>
            <person name="Ohta I."/>
            <person name="Ohta T."/>
            <person name="Okamoto M."/>
            <person name="Ono N."/>
            <person name="Saji S."/>
            <person name="Sakaguchi M."/>
            <person name="Sakai K."/>
            <person name="Shibata M."/>
            <person name="Shimokawa T."/>
            <person name="Song J."/>
            <person name="Takazaki Y."/>
            <person name="Terasawa K."/>
            <person name="Tsugane M."/>
            <person name="Tsuji K."/>
            <person name="Ueda S."/>
            <person name="Waki K."/>
            <person name="Yamagata H."/>
            <person name="Yamamoto M."/>
            <person name="Yamamoto S."/>
            <person name="Yamane H."/>
            <person name="Yoshiki S."/>
            <person name="Yoshihara R."/>
            <person name="Yukawa K."/>
            <person name="Zhong H."/>
            <person name="Yano M."/>
            <person name="Yuan Q."/>
            <person name="Ouyang S."/>
            <person name="Liu J."/>
            <person name="Jones K.M."/>
            <person name="Gansberger K."/>
            <person name="Moffat K."/>
            <person name="Hill J."/>
            <person name="Bera J."/>
            <person name="Fadrosh D."/>
            <person name="Jin S."/>
            <person name="Johri S."/>
            <person name="Kim M."/>
            <person name="Overton L."/>
            <person name="Reardon M."/>
            <person name="Tsitrin T."/>
            <person name="Vuong H."/>
            <person name="Weaver B."/>
            <person name="Ciecko A."/>
            <person name="Tallon L."/>
            <person name="Jackson J."/>
            <person name="Pai G."/>
            <person name="Aken S.V."/>
            <person name="Utterback T."/>
            <person name="Reidmuller S."/>
            <person name="Feldblyum T."/>
            <person name="Hsiao J."/>
            <person name="Zismann V."/>
            <person name="Iobst S."/>
            <person name="de Vazeille A.R."/>
            <person name="Buell C.R."/>
            <person name="Ying K."/>
            <person name="Li Y."/>
            <person name="Lu T."/>
            <person name="Huang Y."/>
            <person name="Zhao Q."/>
            <person name="Feng Q."/>
            <person name="Zhang L."/>
            <person name="Zhu J."/>
            <person name="Weng Q."/>
            <person name="Mu J."/>
            <person name="Lu Y."/>
            <person name="Fan D."/>
            <person name="Liu Y."/>
            <person name="Guan J."/>
            <person name="Zhang Y."/>
            <person name="Yu S."/>
            <person name="Liu X."/>
            <person name="Zhang Y."/>
            <person name="Hong G."/>
            <person name="Han B."/>
            <person name="Choisne N."/>
            <person name="Demange N."/>
            <person name="Orjeda G."/>
            <person name="Samain S."/>
            <person name="Cattolico L."/>
            <person name="Pelletier E."/>
            <person name="Couloux A."/>
            <person name="Segurens B."/>
            <person name="Wincker P."/>
            <person name="D'Hont A."/>
            <person name="Scarpelli C."/>
            <person name="Weissenbach J."/>
            <person name="Salanoubat M."/>
            <person name="Quetier F."/>
            <person name="Yu Y."/>
            <person name="Kim H.R."/>
            <person name="Rambo T."/>
            <person name="Currie J."/>
            <person name="Collura K."/>
            <person name="Luo M."/>
            <person name="Yang T."/>
            <person name="Ammiraju J.S.S."/>
            <person name="Engler F."/>
            <person name="Soderlund C."/>
            <person name="Wing R.A."/>
            <person name="Palmer L.E."/>
            <person name="de la Bastide M."/>
            <person name="Spiegel L."/>
            <person name="Nascimento L."/>
            <person name="Zutavern T."/>
            <person name="O'Shaughnessy A."/>
            <person name="Dike S."/>
            <person name="Dedhia N."/>
            <person name="Preston R."/>
            <person name="Balija V."/>
            <person name="McCombie W.R."/>
            <person name="Chow T."/>
            <person name="Chen H."/>
            <person name="Chung M."/>
            <person name="Chen C."/>
            <person name="Shaw J."/>
            <person name="Wu H."/>
            <person name="Hsiao K."/>
            <person name="Chao Y."/>
            <person name="Chu M."/>
            <person name="Cheng C."/>
            <person name="Hour A."/>
            <person name="Lee P."/>
            <person name="Lin S."/>
            <person name="Lin Y."/>
            <person name="Liou J."/>
            <person name="Liu S."/>
            <person name="Hsing Y."/>
            <person name="Raghuvanshi S."/>
            <person name="Mohanty A."/>
            <person name="Bharti A.K."/>
            <person name="Gaur A."/>
            <person name="Gupta V."/>
            <person name="Kumar D."/>
            <person name="Ravi V."/>
            <person name="Vij S."/>
            <person name="Kapur A."/>
            <person name="Khurana P."/>
            <person name="Khurana P."/>
            <person name="Khurana J.P."/>
            <person name="Tyagi A.K."/>
            <person name="Gaikwad K."/>
            <person name="Singh A."/>
            <person name="Dalal V."/>
            <person name="Srivastava S."/>
            <person name="Dixit A."/>
            <person name="Pal A.K."/>
            <person name="Ghazi I.A."/>
            <person name="Yadav M."/>
            <person name="Pandit A."/>
            <person name="Bhargava A."/>
            <person name="Sureshbabu K."/>
            <person name="Batra K."/>
            <person name="Sharma T.R."/>
            <person name="Mohapatra T."/>
            <person name="Singh N.K."/>
            <person name="Messing J."/>
            <person name="Nelson A.B."/>
            <person name="Fuks G."/>
            <person name="Kavchok S."/>
            <person name="Keizer G."/>
            <person name="Linton E."/>
            <person name="Llaca V."/>
            <person name="Song R."/>
            <person name="Tanyolac B."/>
            <person name="Young S."/>
            <person name="Ho-Il K."/>
            <person name="Hahn J.H."/>
            <person name="Sangsakoo G."/>
            <person name="Vanavichit A."/>
            <person name="de Mattos Luiz.A.T."/>
            <person name="Zimmer P.D."/>
            <person name="Malone G."/>
            <person name="Dellagostin O."/>
            <person name="de Oliveira A.C."/>
            <person name="Bevan M."/>
            <person name="Bancroft I."/>
            <person name="Minx P."/>
            <person name="Cordum H."/>
            <person name="Wilson R."/>
            <person name="Cheng Z."/>
            <person name="Jin W."/>
            <person name="Jiang J."/>
            <person name="Leong S.A."/>
            <person name="Iwama H."/>
            <person name="Gojobori T."/>
            <person name="Itoh T."/>
            <person name="Niimura Y."/>
            <person name="Fujii Y."/>
            <person name="Habara T."/>
            <person name="Sakai H."/>
            <person name="Sato Y."/>
            <person name="Wilson G."/>
            <person name="Kumar K."/>
            <person name="McCouch S."/>
            <person name="Juretic N."/>
            <person name="Hoen D."/>
            <person name="Wright S."/>
            <person name="Bruskiewich R."/>
            <person name="Bureau T."/>
            <person name="Miyao A."/>
            <person name="Hirochika H."/>
            <person name="Nishikawa T."/>
            <person name="Kadowaki K."/>
            <person name="Sugiura M."/>
            <person name="Burr B."/>
            <person name="Sasaki T."/>
        </authorList>
    </citation>
    <scope>NUCLEOTIDE SEQUENCE [LARGE SCALE GENOMIC DNA]</scope>
    <source>
        <strain evidence="2">cv. Nipponbare</strain>
    </source>
</reference>
<reference evidence="1 2" key="2">
    <citation type="journal article" date="2013" name="Plant Cell Physiol.">
        <title>Rice Annotation Project Database (RAP-DB): an integrative and interactive database for rice genomics.</title>
        <authorList>
            <person name="Sakai H."/>
            <person name="Lee S.S."/>
            <person name="Tanaka T."/>
            <person name="Numa H."/>
            <person name="Kim J."/>
            <person name="Kawahara Y."/>
            <person name="Wakimoto H."/>
            <person name="Yang C.C."/>
            <person name="Iwamoto M."/>
            <person name="Abe T."/>
            <person name="Yamada Y."/>
            <person name="Muto A."/>
            <person name="Inokuchi H."/>
            <person name="Ikemura T."/>
            <person name="Matsumoto T."/>
            <person name="Sasaki T."/>
            <person name="Itoh T."/>
        </authorList>
    </citation>
    <scope>NUCLEOTIDE SEQUENCE [LARGE SCALE GENOMIC DNA]</scope>
    <source>
        <strain evidence="2">cv. Nipponbare</strain>
    </source>
</reference>
<accession>A0A0P0YB76</accession>
<gene>
    <name evidence="1" type="ordered locus">Os12g0508800</name>
    <name evidence="1" type="ORF">OSNPB_120508800</name>
</gene>